<keyword evidence="3" id="KW-1185">Reference proteome</keyword>
<evidence type="ECO:0008006" key="4">
    <source>
        <dbReference type="Google" id="ProtNLM"/>
    </source>
</evidence>
<proteinExistence type="predicted"/>
<dbReference type="RefSeq" id="WP_143047915.1">
    <property type="nucleotide sequence ID" value="NZ_AP027363.1"/>
</dbReference>
<evidence type="ECO:0000313" key="2">
    <source>
        <dbReference type="EMBL" id="SES92038.1"/>
    </source>
</evidence>
<reference evidence="2 3" key="1">
    <citation type="submission" date="2016-10" db="EMBL/GenBank/DDBJ databases">
        <authorList>
            <person name="de Groot N.N."/>
        </authorList>
    </citation>
    <scope>NUCLEOTIDE SEQUENCE [LARGE SCALE GENOMIC DNA]</scope>
    <source>
        <strain evidence="2 3">DSM 19706</strain>
    </source>
</reference>
<name>A0A1I0AFL2_THASX</name>
<protein>
    <recommendedName>
        <fullName evidence="4">Outer membrane protein beta-barrel domain-containing protein</fullName>
    </recommendedName>
</protein>
<keyword evidence="1" id="KW-0732">Signal</keyword>
<feature type="chain" id="PRO_5011772477" description="Outer membrane protein beta-barrel domain-containing protein" evidence="1">
    <location>
        <begin position="21"/>
        <end position="161"/>
    </location>
</feature>
<dbReference type="AlphaFoldDB" id="A0A1I0AFL2"/>
<feature type="signal peptide" evidence="1">
    <location>
        <begin position="1"/>
        <end position="20"/>
    </location>
</feature>
<organism evidence="2 3">
    <name type="scientific">Thalassotalea agarivorans</name>
    <name type="common">Thalassomonas agarivorans</name>
    <dbReference type="NCBI Taxonomy" id="349064"/>
    <lineage>
        <taxon>Bacteria</taxon>
        <taxon>Pseudomonadati</taxon>
        <taxon>Pseudomonadota</taxon>
        <taxon>Gammaproteobacteria</taxon>
        <taxon>Alteromonadales</taxon>
        <taxon>Colwelliaceae</taxon>
        <taxon>Thalassotalea</taxon>
    </lineage>
</organism>
<dbReference type="EMBL" id="FOHK01000003">
    <property type="protein sequence ID" value="SES92038.1"/>
    <property type="molecule type" value="Genomic_DNA"/>
</dbReference>
<sequence>MKQTAIFFLAYFVCSASTYAKYHFAYGLGSTFIFMPEISYSIDENSNIFAQYRWGMTKGYAIGWERKFHDNFSASLLYGTVGSDAKPCEASDSGILVDTAVCAANTFLTRNAANGFGTSFNYYFSGYDHGGFILKGELGYGENTVLNEYDVKTGIYLFYKF</sequence>
<dbReference type="OrthoDB" id="6313698at2"/>
<accession>A0A1I0AFL2</accession>
<gene>
    <name evidence="2" type="ORF">SAMN05660429_00661</name>
</gene>
<evidence type="ECO:0000256" key="1">
    <source>
        <dbReference type="SAM" id="SignalP"/>
    </source>
</evidence>
<evidence type="ECO:0000313" key="3">
    <source>
        <dbReference type="Proteomes" id="UP000199308"/>
    </source>
</evidence>
<dbReference type="Proteomes" id="UP000199308">
    <property type="component" value="Unassembled WGS sequence"/>
</dbReference>